<reference evidence="2" key="1">
    <citation type="journal article" date="2014" name="Science">
        <title>Ancient hybridizations among the ancestral genomes of bread wheat.</title>
        <authorList>
            <consortium name="International Wheat Genome Sequencing Consortium,"/>
            <person name="Marcussen T."/>
            <person name="Sandve S.R."/>
            <person name="Heier L."/>
            <person name="Spannagl M."/>
            <person name="Pfeifer M."/>
            <person name="Jakobsen K.S."/>
            <person name="Wulff B.B."/>
            <person name="Steuernagel B."/>
            <person name="Mayer K.F."/>
            <person name="Olsen O.A."/>
        </authorList>
    </citation>
    <scope>NUCLEOTIDE SEQUENCE [LARGE SCALE GENOMIC DNA]</scope>
    <source>
        <strain evidence="2">cv. AL8/78</strain>
    </source>
</reference>
<dbReference type="Gramene" id="AET7Gv20273300.3">
    <property type="protein sequence ID" value="AET7Gv20273300.3"/>
    <property type="gene ID" value="AET7Gv20273300"/>
</dbReference>
<reference evidence="2" key="2">
    <citation type="journal article" date="2017" name="Nat. Plants">
        <title>The Aegilops tauschii genome reveals multiple impacts of transposons.</title>
        <authorList>
            <person name="Zhao G."/>
            <person name="Zou C."/>
            <person name="Li K."/>
            <person name="Wang K."/>
            <person name="Li T."/>
            <person name="Gao L."/>
            <person name="Zhang X."/>
            <person name="Wang H."/>
            <person name="Yang Z."/>
            <person name="Liu X."/>
            <person name="Jiang W."/>
            <person name="Mao L."/>
            <person name="Kong X."/>
            <person name="Jiao Y."/>
            <person name="Jia J."/>
        </authorList>
    </citation>
    <scope>NUCLEOTIDE SEQUENCE [LARGE SCALE GENOMIC DNA]</scope>
    <source>
        <strain evidence="2">cv. AL8/78</strain>
    </source>
</reference>
<proteinExistence type="predicted"/>
<dbReference type="Proteomes" id="UP000015105">
    <property type="component" value="Chromosome 7D"/>
</dbReference>
<protein>
    <submittedName>
        <fullName evidence="1">Uncharacterized protein</fullName>
    </submittedName>
</protein>
<evidence type="ECO:0000313" key="1">
    <source>
        <dbReference type="EnsemblPlants" id="AET7Gv20273300.3"/>
    </source>
</evidence>
<keyword evidence="2" id="KW-1185">Reference proteome</keyword>
<evidence type="ECO:0000313" key="2">
    <source>
        <dbReference type="Proteomes" id="UP000015105"/>
    </source>
</evidence>
<dbReference type="EnsemblPlants" id="AET7Gv20273300.3">
    <property type="protein sequence ID" value="AET7Gv20273300.3"/>
    <property type="gene ID" value="AET7Gv20273300"/>
</dbReference>
<organism evidence="1 2">
    <name type="scientific">Aegilops tauschii subsp. strangulata</name>
    <name type="common">Goatgrass</name>
    <dbReference type="NCBI Taxonomy" id="200361"/>
    <lineage>
        <taxon>Eukaryota</taxon>
        <taxon>Viridiplantae</taxon>
        <taxon>Streptophyta</taxon>
        <taxon>Embryophyta</taxon>
        <taxon>Tracheophyta</taxon>
        <taxon>Spermatophyta</taxon>
        <taxon>Magnoliopsida</taxon>
        <taxon>Liliopsida</taxon>
        <taxon>Poales</taxon>
        <taxon>Poaceae</taxon>
        <taxon>BOP clade</taxon>
        <taxon>Pooideae</taxon>
        <taxon>Triticodae</taxon>
        <taxon>Triticeae</taxon>
        <taxon>Triticinae</taxon>
        <taxon>Aegilops</taxon>
    </lineage>
</organism>
<name>A0A453QPX3_AEGTS</name>
<accession>A0A453QPX3</accession>
<sequence>MRAIYLILSKLSEDVHYPPNLSSPFPYAEQHVVEEAAYEVE</sequence>
<reference evidence="1" key="5">
    <citation type="journal article" date="2021" name="G3 (Bethesda)">
        <title>Aegilops tauschii genome assembly Aet v5.0 features greater sequence contiguity and improved annotation.</title>
        <authorList>
            <person name="Wang L."/>
            <person name="Zhu T."/>
            <person name="Rodriguez J.C."/>
            <person name="Deal K.R."/>
            <person name="Dubcovsky J."/>
            <person name="McGuire P.E."/>
            <person name="Lux T."/>
            <person name="Spannagl M."/>
            <person name="Mayer K.F.X."/>
            <person name="Baldrich P."/>
            <person name="Meyers B.C."/>
            <person name="Huo N."/>
            <person name="Gu Y.Q."/>
            <person name="Zhou H."/>
            <person name="Devos K.M."/>
            <person name="Bennetzen J.L."/>
            <person name="Unver T."/>
            <person name="Budak H."/>
            <person name="Gulick P.J."/>
            <person name="Galiba G."/>
            <person name="Kalapos B."/>
            <person name="Nelson D.R."/>
            <person name="Li P."/>
            <person name="You F.M."/>
            <person name="Luo M.C."/>
            <person name="Dvorak J."/>
        </authorList>
    </citation>
    <scope>NUCLEOTIDE SEQUENCE [LARGE SCALE GENOMIC DNA]</scope>
    <source>
        <strain evidence="1">cv. AL8/78</strain>
    </source>
</reference>
<reference evidence="1" key="3">
    <citation type="journal article" date="2017" name="Nature">
        <title>Genome sequence of the progenitor of the wheat D genome Aegilops tauschii.</title>
        <authorList>
            <person name="Luo M.C."/>
            <person name="Gu Y.Q."/>
            <person name="Puiu D."/>
            <person name="Wang H."/>
            <person name="Twardziok S.O."/>
            <person name="Deal K.R."/>
            <person name="Huo N."/>
            <person name="Zhu T."/>
            <person name="Wang L."/>
            <person name="Wang Y."/>
            <person name="McGuire P.E."/>
            <person name="Liu S."/>
            <person name="Long H."/>
            <person name="Ramasamy R.K."/>
            <person name="Rodriguez J.C."/>
            <person name="Van S.L."/>
            <person name="Yuan L."/>
            <person name="Wang Z."/>
            <person name="Xia Z."/>
            <person name="Xiao L."/>
            <person name="Anderson O.D."/>
            <person name="Ouyang S."/>
            <person name="Liang Y."/>
            <person name="Zimin A.V."/>
            <person name="Pertea G."/>
            <person name="Qi P."/>
            <person name="Bennetzen J.L."/>
            <person name="Dai X."/>
            <person name="Dawson M.W."/>
            <person name="Muller H.G."/>
            <person name="Kugler K."/>
            <person name="Rivarola-Duarte L."/>
            <person name="Spannagl M."/>
            <person name="Mayer K.F.X."/>
            <person name="Lu F.H."/>
            <person name="Bevan M.W."/>
            <person name="Leroy P."/>
            <person name="Li P."/>
            <person name="You F.M."/>
            <person name="Sun Q."/>
            <person name="Liu Z."/>
            <person name="Lyons E."/>
            <person name="Wicker T."/>
            <person name="Salzberg S.L."/>
            <person name="Devos K.M."/>
            <person name="Dvorak J."/>
        </authorList>
    </citation>
    <scope>NUCLEOTIDE SEQUENCE [LARGE SCALE GENOMIC DNA]</scope>
    <source>
        <strain evidence="1">cv. AL8/78</strain>
    </source>
</reference>
<reference evidence="1" key="4">
    <citation type="submission" date="2019-03" db="UniProtKB">
        <authorList>
            <consortium name="EnsemblPlants"/>
        </authorList>
    </citation>
    <scope>IDENTIFICATION</scope>
</reference>
<dbReference type="AlphaFoldDB" id="A0A453QPX3"/>